<dbReference type="RefSeq" id="WP_047964171.1">
    <property type="nucleotide sequence ID" value="NZ_CAWMBG010000103.1"/>
</dbReference>
<dbReference type="AlphaFoldDB" id="A0A0J5IMD2"/>
<comment type="caution">
    <text evidence="1">The sequence shown here is derived from an EMBL/GenBank/DDBJ whole genome shotgun (WGS) entry which is preliminary data.</text>
</comment>
<gene>
    <name evidence="1" type="ORF">AB204_14985</name>
</gene>
<dbReference type="EMBL" id="LFCV01000103">
    <property type="protein sequence ID" value="KMJ44325.1"/>
    <property type="molecule type" value="Genomic_DNA"/>
</dbReference>
<accession>A0A0J5IMD2</accession>
<evidence type="ECO:0000313" key="2">
    <source>
        <dbReference type="Proteomes" id="UP000036277"/>
    </source>
</evidence>
<evidence type="ECO:0000313" key="1">
    <source>
        <dbReference type="EMBL" id="KMJ44325.1"/>
    </source>
</evidence>
<name>A0A0J5IMD2_9GAMM</name>
<sequence length="75" mass="8865">MSQANAKTDVYHIIDNFKKECKYFIDQYTEMKFKETGDRALAVKSTNEMLLSLHEPLIKELVIDLRNKMNMKSKH</sequence>
<dbReference type="Proteomes" id="UP000036277">
    <property type="component" value="Unassembled WGS sequence"/>
</dbReference>
<reference evidence="1 2" key="1">
    <citation type="submission" date="2015-06" db="EMBL/GenBank/DDBJ databases">
        <title>Draft Whole-Genome Sequence of the Entomopathogenic Bacterium Xenorhabdus khoisanae.</title>
        <authorList>
            <person name="Naidoo S."/>
            <person name="Featherston J."/>
            <person name="Gray V.M."/>
        </authorList>
    </citation>
    <scope>NUCLEOTIDE SEQUENCE [LARGE SCALE GENOMIC DNA]</scope>
    <source>
        <strain evidence="1 2">MCB</strain>
    </source>
</reference>
<protein>
    <submittedName>
        <fullName evidence="1">Uncharacterized protein</fullName>
    </submittedName>
</protein>
<keyword evidence="2" id="KW-1185">Reference proteome</keyword>
<dbReference type="PATRIC" id="fig|880157.4.peg.3193"/>
<organism evidence="1 2">
    <name type="scientific">Xenorhabdus khoisanae</name>
    <dbReference type="NCBI Taxonomy" id="880157"/>
    <lineage>
        <taxon>Bacteria</taxon>
        <taxon>Pseudomonadati</taxon>
        <taxon>Pseudomonadota</taxon>
        <taxon>Gammaproteobacteria</taxon>
        <taxon>Enterobacterales</taxon>
        <taxon>Morganellaceae</taxon>
        <taxon>Xenorhabdus</taxon>
    </lineage>
</organism>
<proteinExistence type="predicted"/>